<dbReference type="Gene3D" id="4.10.240.10">
    <property type="entry name" value="Zn(2)-C6 fungal-type DNA-binding domain"/>
    <property type="match status" value="1"/>
</dbReference>
<dbReference type="Pfam" id="PF04082">
    <property type="entry name" value="Fungal_trans"/>
    <property type="match status" value="1"/>
</dbReference>
<evidence type="ECO:0000256" key="1">
    <source>
        <dbReference type="ARBA" id="ARBA00022723"/>
    </source>
</evidence>
<keyword evidence="2" id="KW-0539">Nucleus</keyword>
<dbReference type="SUPFAM" id="SSF57701">
    <property type="entry name" value="Zn2/Cys6 DNA-binding domain"/>
    <property type="match status" value="1"/>
</dbReference>
<protein>
    <recommendedName>
        <fullName evidence="4">Zn(2)-C6 fungal-type domain-containing protein</fullName>
    </recommendedName>
</protein>
<dbReference type="InterPro" id="IPR007219">
    <property type="entry name" value="XnlR_reg_dom"/>
</dbReference>
<dbReference type="AlphaFoldDB" id="A0A6A6GGT3"/>
<name>A0A6A6GGT3_9PEZI</name>
<dbReference type="PANTHER" id="PTHR46910:SF4">
    <property type="entry name" value="ZN(2)-C6 FUNGAL-TYPE DOMAIN-CONTAINING PROTEIN"/>
    <property type="match status" value="1"/>
</dbReference>
<keyword evidence="1" id="KW-0479">Metal-binding</keyword>
<dbReference type="Pfam" id="PF00172">
    <property type="entry name" value="Zn_clus"/>
    <property type="match status" value="1"/>
</dbReference>
<sequence length="932" mass="102242">MPSTKRPSDAHDITSPVTKIQRTEGADFSGAIKKKLSGASRTGQACDRCKVRKIRCDARPGGCSPCAQNNTQCRTTDRITGRATSRGYTENVETENATLKQHLADLHQQLKEHGIEPRAQPAFASSFSHESPSPTSSGTNPNDPHNLSRILNPETPNPKGRSRSAVLPEYQPDSVGDNYLGVASSNDWPSPVGGMQHILFGMKLDLKDFVADDDSDLARATTYSSFLTYIAPNKAVIPPELPPYQQCRTMVEWFLKMPGSWLPILHKPDLMALLDRVYNVPNYNATVPETAQLHLVLATMLYQFSARNPVAAQFNWSDHYRYALSFFIDLYRQNTLPALQALAMVVLVLRAFPKPGAVWIVSVGVLSKAVEMGLHRSVNAWSASESQMSSHEVEMRKRVFWSLLLPHITAGARLGRPFMIRLEDFDVELPEAIPDNLPEEEHLPLHRKCSFTPGLAGFKFLVVQLQMYSNLYTIRPVPQPYEQVQKKLSKEIDVWFQSLPPEFQNDNLSTVEDRGVKIYMDFGHQNLRLLLYHPSLLKKPDPEQMSRNLDVCLDASSKLLAIAQEMRHLQILDTTWFNSSYFLAAMFTTLFAYSERKDRLSSAEVKALKKEMDQWIDVMGDIGSLLGSGQRLPNALRQISSAVISDINRHIAAKTASAAYATANSNGTEARDTPIQHMKVETTATHRPAETRRPHVTFNMPFAAETSNASQQYLQSPADAYQAQQSFYPDPSSSSMPPYTNSVYPDSYEQDLKPDISTLAQNAALAAQSAQSAHANHSTATQNFYGYPNGTAMNTGTVAWRNFTDNMMSSMATPSPHWSANALMSLQQSPAVKTSPSSMAGQPSDMNGGHTNGHATHPSVGTNGVPGATGLPSVAAHSTGVATTAGATAGMNNGVGMYDGMQNGGMGTGMGQMQSSMGMTAWPNMGLYAGGQ</sequence>
<evidence type="ECO:0000256" key="3">
    <source>
        <dbReference type="SAM" id="MobiDB-lite"/>
    </source>
</evidence>
<feature type="region of interest" description="Disordered" evidence="3">
    <location>
        <begin position="832"/>
        <end position="857"/>
    </location>
</feature>
<dbReference type="EMBL" id="ML992504">
    <property type="protein sequence ID" value="KAF2224881.1"/>
    <property type="molecule type" value="Genomic_DNA"/>
</dbReference>
<reference evidence="6" key="1">
    <citation type="journal article" date="2020" name="Stud. Mycol.">
        <title>101 Dothideomycetes genomes: A test case for predicting lifestyles and emergence of pathogens.</title>
        <authorList>
            <person name="Haridas S."/>
            <person name="Albert R."/>
            <person name="Binder M."/>
            <person name="Bloem J."/>
            <person name="LaButti K."/>
            <person name="Salamov A."/>
            <person name="Andreopoulos B."/>
            <person name="Baker S."/>
            <person name="Barry K."/>
            <person name="Bills G."/>
            <person name="Bluhm B."/>
            <person name="Cannon C."/>
            <person name="Castanera R."/>
            <person name="Culley D."/>
            <person name="Daum C."/>
            <person name="Ezra D."/>
            <person name="Gonzalez J."/>
            <person name="Henrissat B."/>
            <person name="Kuo A."/>
            <person name="Liang C."/>
            <person name="Lipzen A."/>
            <person name="Lutzoni F."/>
            <person name="Magnuson J."/>
            <person name="Mondo S."/>
            <person name="Nolan M."/>
            <person name="Ohm R."/>
            <person name="Pangilinan J."/>
            <person name="Park H.-J."/>
            <person name="Ramirez L."/>
            <person name="Alfaro M."/>
            <person name="Sun H."/>
            <person name="Tritt A."/>
            <person name="Yoshinaga Y."/>
            <person name="Zwiers L.-H."/>
            <person name="Turgeon B."/>
            <person name="Goodwin S."/>
            <person name="Spatafora J."/>
            <person name="Crous P."/>
            <person name="Grigoriev I."/>
        </authorList>
    </citation>
    <scope>NUCLEOTIDE SEQUENCE [LARGE SCALE GENOMIC DNA]</scope>
    <source>
        <strain evidence="6">CECT 20119</strain>
    </source>
</reference>
<feature type="domain" description="Zn(2)-C6 fungal-type" evidence="4">
    <location>
        <begin position="45"/>
        <end position="75"/>
    </location>
</feature>
<gene>
    <name evidence="5" type="ORF">BDZ85DRAFT_317510</name>
</gene>
<accession>A0A6A6GGT3</accession>
<dbReference type="PROSITE" id="PS00463">
    <property type="entry name" value="ZN2_CY6_FUNGAL_1"/>
    <property type="match status" value="1"/>
</dbReference>
<feature type="compositionally biased region" description="Low complexity" evidence="3">
    <location>
        <begin position="124"/>
        <end position="144"/>
    </location>
</feature>
<dbReference type="SMART" id="SM00066">
    <property type="entry name" value="GAL4"/>
    <property type="match status" value="1"/>
</dbReference>
<evidence type="ECO:0000256" key="2">
    <source>
        <dbReference type="ARBA" id="ARBA00023242"/>
    </source>
</evidence>
<dbReference type="OrthoDB" id="4456959at2759"/>
<dbReference type="PANTHER" id="PTHR46910">
    <property type="entry name" value="TRANSCRIPTION FACTOR PDR1"/>
    <property type="match status" value="1"/>
</dbReference>
<feature type="region of interest" description="Disordered" evidence="3">
    <location>
        <begin position="1"/>
        <end position="26"/>
    </location>
</feature>
<dbReference type="InterPro" id="IPR050987">
    <property type="entry name" value="AtrR-like"/>
</dbReference>
<dbReference type="GO" id="GO:0006351">
    <property type="term" value="P:DNA-templated transcription"/>
    <property type="evidence" value="ECO:0007669"/>
    <property type="project" value="InterPro"/>
</dbReference>
<keyword evidence="6" id="KW-1185">Reference proteome</keyword>
<organism evidence="5 6">
    <name type="scientific">Elsinoe ampelina</name>
    <dbReference type="NCBI Taxonomy" id="302913"/>
    <lineage>
        <taxon>Eukaryota</taxon>
        <taxon>Fungi</taxon>
        <taxon>Dikarya</taxon>
        <taxon>Ascomycota</taxon>
        <taxon>Pezizomycotina</taxon>
        <taxon>Dothideomycetes</taxon>
        <taxon>Dothideomycetidae</taxon>
        <taxon>Myriangiales</taxon>
        <taxon>Elsinoaceae</taxon>
        <taxon>Elsinoe</taxon>
    </lineage>
</organism>
<feature type="region of interest" description="Disordered" evidence="3">
    <location>
        <begin position="719"/>
        <end position="750"/>
    </location>
</feature>
<dbReference type="GO" id="GO:0000981">
    <property type="term" value="F:DNA-binding transcription factor activity, RNA polymerase II-specific"/>
    <property type="evidence" value="ECO:0007669"/>
    <property type="project" value="InterPro"/>
</dbReference>
<dbReference type="CDD" id="cd12148">
    <property type="entry name" value="fungal_TF_MHR"/>
    <property type="match status" value="1"/>
</dbReference>
<feature type="compositionally biased region" description="Basic and acidic residues" evidence="3">
    <location>
        <begin position="1"/>
        <end position="12"/>
    </location>
</feature>
<evidence type="ECO:0000313" key="5">
    <source>
        <dbReference type="EMBL" id="KAF2224881.1"/>
    </source>
</evidence>
<evidence type="ECO:0000313" key="6">
    <source>
        <dbReference type="Proteomes" id="UP000799538"/>
    </source>
</evidence>
<dbReference type="InterPro" id="IPR036864">
    <property type="entry name" value="Zn2-C6_fun-type_DNA-bd_sf"/>
</dbReference>
<dbReference type="GO" id="GO:0008270">
    <property type="term" value="F:zinc ion binding"/>
    <property type="evidence" value="ECO:0007669"/>
    <property type="project" value="InterPro"/>
</dbReference>
<dbReference type="PROSITE" id="PS50048">
    <property type="entry name" value="ZN2_CY6_FUNGAL_2"/>
    <property type="match status" value="1"/>
</dbReference>
<dbReference type="CDD" id="cd00067">
    <property type="entry name" value="GAL4"/>
    <property type="match status" value="1"/>
</dbReference>
<feature type="compositionally biased region" description="Polar residues" evidence="3">
    <location>
        <begin position="832"/>
        <end position="845"/>
    </location>
</feature>
<feature type="region of interest" description="Disordered" evidence="3">
    <location>
        <begin position="124"/>
        <end position="170"/>
    </location>
</feature>
<feature type="compositionally biased region" description="Low complexity" evidence="3">
    <location>
        <begin position="729"/>
        <end position="738"/>
    </location>
</feature>
<evidence type="ECO:0000259" key="4">
    <source>
        <dbReference type="PROSITE" id="PS50048"/>
    </source>
</evidence>
<dbReference type="GO" id="GO:0003677">
    <property type="term" value="F:DNA binding"/>
    <property type="evidence" value="ECO:0007669"/>
    <property type="project" value="InterPro"/>
</dbReference>
<dbReference type="Proteomes" id="UP000799538">
    <property type="component" value="Unassembled WGS sequence"/>
</dbReference>
<dbReference type="InterPro" id="IPR001138">
    <property type="entry name" value="Zn2Cys6_DnaBD"/>
</dbReference>
<proteinExistence type="predicted"/>